<keyword evidence="3" id="KW-1185">Reference proteome</keyword>
<reference evidence="2 3" key="1">
    <citation type="submission" date="2024-06" db="EMBL/GenBank/DDBJ databases">
        <authorList>
            <person name="Kaempfer P."/>
            <person name="Viver T."/>
        </authorList>
    </citation>
    <scope>NUCLEOTIDE SEQUENCE [LARGE SCALE GENOMIC DNA]</scope>
    <source>
        <strain evidence="2 3">ST-64</strain>
    </source>
</reference>
<dbReference type="RefSeq" id="WP_408078184.1">
    <property type="nucleotide sequence ID" value="NZ_JBELQC010000001.1"/>
</dbReference>
<name>A0ABW8YMZ1_9SPHN</name>
<dbReference type="EMBL" id="JBELQC010000001">
    <property type="protein sequence ID" value="MFL9841272.1"/>
    <property type="molecule type" value="Genomic_DNA"/>
</dbReference>
<sequence length="317" mass="33614">MALEPEQPAVSPDAATPRALANTQSARQIAILLAVLLLSAAVAIAFGFGWFESAAITALFAGVLAASIAYHILDGAIGASFKTPMLQLGGAAAILVGVMFALLAPLKDESERRAARSRAIDEAVEPFAKRLRDKDIEIARRDARIAQLQQGSRPAGGCGATCGDDEIAARIADLDPTSPLGDRLRRIAREERGPWERSSMPVQISFTELKIEEDRRSEPVFRACRSNERAAGSRIMFALTDPALSAEGERVTARFAGRIGDNECEGSNADRVQLSCASALRMIPSGVAGCTASGVIRWKAGFKGSTRYAASGEIVSD</sequence>
<dbReference type="Proteomes" id="UP001629244">
    <property type="component" value="Unassembled WGS sequence"/>
</dbReference>
<accession>A0ABW8YMZ1</accession>
<evidence type="ECO:0000313" key="3">
    <source>
        <dbReference type="Proteomes" id="UP001629244"/>
    </source>
</evidence>
<feature type="transmembrane region" description="Helical" evidence="1">
    <location>
        <begin position="85"/>
        <end position="106"/>
    </location>
</feature>
<evidence type="ECO:0000313" key="2">
    <source>
        <dbReference type="EMBL" id="MFL9841272.1"/>
    </source>
</evidence>
<keyword evidence="1" id="KW-1133">Transmembrane helix</keyword>
<keyword evidence="1" id="KW-0472">Membrane</keyword>
<evidence type="ECO:0000256" key="1">
    <source>
        <dbReference type="SAM" id="Phobius"/>
    </source>
</evidence>
<organism evidence="2 3">
    <name type="scientific">Sphingomonas plantiphila</name>
    <dbReference type="NCBI Taxonomy" id="3163295"/>
    <lineage>
        <taxon>Bacteria</taxon>
        <taxon>Pseudomonadati</taxon>
        <taxon>Pseudomonadota</taxon>
        <taxon>Alphaproteobacteria</taxon>
        <taxon>Sphingomonadales</taxon>
        <taxon>Sphingomonadaceae</taxon>
        <taxon>Sphingomonas</taxon>
    </lineage>
</organism>
<gene>
    <name evidence="2" type="ORF">ABS767_09880</name>
</gene>
<keyword evidence="1" id="KW-0812">Transmembrane</keyword>
<feature type="transmembrane region" description="Helical" evidence="1">
    <location>
        <begin position="29"/>
        <end position="48"/>
    </location>
</feature>
<proteinExistence type="predicted"/>
<comment type="caution">
    <text evidence="2">The sequence shown here is derived from an EMBL/GenBank/DDBJ whole genome shotgun (WGS) entry which is preliminary data.</text>
</comment>
<protein>
    <submittedName>
        <fullName evidence="2">Uncharacterized protein</fullName>
    </submittedName>
</protein>
<feature type="transmembrane region" description="Helical" evidence="1">
    <location>
        <begin position="54"/>
        <end position="73"/>
    </location>
</feature>